<keyword evidence="1" id="KW-0732">Signal</keyword>
<dbReference type="InterPro" id="IPR021109">
    <property type="entry name" value="Peptidase_aspartic_dom_sf"/>
</dbReference>
<dbReference type="PROSITE" id="PS51257">
    <property type="entry name" value="PROKAR_LIPOPROTEIN"/>
    <property type="match status" value="1"/>
</dbReference>
<dbReference type="EMBL" id="SKFH01000041">
    <property type="protein sequence ID" value="TCZ66940.1"/>
    <property type="molecule type" value="Genomic_DNA"/>
</dbReference>
<evidence type="ECO:0000313" key="3">
    <source>
        <dbReference type="Proteomes" id="UP000295164"/>
    </source>
</evidence>
<dbReference type="SUPFAM" id="SSF50630">
    <property type="entry name" value="Acid proteases"/>
    <property type="match status" value="2"/>
</dbReference>
<proteinExistence type="predicted"/>
<feature type="chain" id="PRO_5020481793" description="Peptidase A2 domain-containing protein" evidence="1">
    <location>
        <begin position="23"/>
        <end position="332"/>
    </location>
</feature>
<name>A0A4V2WM87_9BACT</name>
<dbReference type="CDD" id="cd05483">
    <property type="entry name" value="retropepsin_like_bacteria"/>
    <property type="match status" value="1"/>
</dbReference>
<protein>
    <recommendedName>
        <fullName evidence="4">Peptidase A2 domain-containing protein</fullName>
    </recommendedName>
</protein>
<accession>A0A4V2WM87</accession>
<dbReference type="AlphaFoldDB" id="A0A4V2WM87"/>
<dbReference type="OrthoDB" id="3521766at2"/>
<comment type="caution">
    <text evidence="2">The sequence shown here is derived from an EMBL/GenBank/DDBJ whole genome shotgun (WGS) entry which is preliminary data.</text>
</comment>
<evidence type="ECO:0000256" key="1">
    <source>
        <dbReference type="SAM" id="SignalP"/>
    </source>
</evidence>
<evidence type="ECO:0008006" key="4">
    <source>
        <dbReference type="Google" id="ProtNLM"/>
    </source>
</evidence>
<sequence length="332" mass="36859">MPARCRHIMLFLVLILSACCAAATPVDPAHPQPPDARWLRQLRVPPAFYFEPDSVAAVIPFNRVGNLILVQAQADSIEGNFIFDTGAQHVLLNSTYFRDYHASTVTDVEASGINGGGGPLQRITLGKLRLGTMGYPRQDADLGDLGHIENSKGVRILGLLGMELFRDCEILLDYEENLLYIHRLRKREAALYTNVSLQAEAPGYTELPFELKENYILVRTSIGGKTLQFVMDSGAETSVVDSRLPNSLLAGLQVTRRVQLNGSGRRKEAVYGTLPELTVGPHQLRAVPVLVSNLEQSCFSQYDCINGILSFDALSPRRIGFNFVTRKLYLWR</sequence>
<feature type="signal peptide" evidence="1">
    <location>
        <begin position="1"/>
        <end position="22"/>
    </location>
</feature>
<dbReference type="Proteomes" id="UP000295164">
    <property type="component" value="Unassembled WGS sequence"/>
</dbReference>
<keyword evidence="3" id="KW-1185">Reference proteome</keyword>
<evidence type="ECO:0000313" key="2">
    <source>
        <dbReference type="EMBL" id="TCZ66940.1"/>
    </source>
</evidence>
<dbReference type="Pfam" id="PF13650">
    <property type="entry name" value="Asp_protease_2"/>
    <property type="match status" value="2"/>
</dbReference>
<reference evidence="2 3" key="1">
    <citation type="submission" date="2019-03" db="EMBL/GenBank/DDBJ databases">
        <authorList>
            <person name="Kim M.K.M."/>
        </authorList>
    </citation>
    <scope>NUCLEOTIDE SEQUENCE [LARGE SCALE GENOMIC DNA]</scope>
    <source>
        <strain evidence="2 3">17J68-15</strain>
    </source>
</reference>
<organism evidence="2 3">
    <name type="scientific">Flaviaesturariibacter aridisoli</name>
    <dbReference type="NCBI Taxonomy" id="2545761"/>
    <lineage>
        <taxon>Bacteria</taxon>
        <taxon>Pseudomonadati</taxon>
        <taxon>Bacteroidota</taxon>
        <taxon>Chitinophagia</taxon>
        <taxon>Chitinophagales</taxon>
        <taxon>Chitinophagaceae</taxon>
        <taxon>Flaviaestuariibacter</taxon>
    </lineage>
</organism>
<dbReference type="Gene3D" id="2.40.70.10">
    <property type="entry name" value="Acid Proteases"/>
    <property type="match status" value="2"/>
</dbReference>
<dbReference type="RefSeq" id="WP_131853799.1">
    <property type="nucleotide sequence ID" value="NZ_SKFH01000041.1"/>
</dbReference>
<dbReference type="InterPro" id="IPR034122">
    <property type="entry name" value="Retropepsin-like_bacterial"/>
</dbReference>
<gene>
    <name evidence="2" type="ORF">E0486_16465</name>
</gene>